<accession>A0A6J7WM04</accession>
<protein>
    <submittedName>
        <fullName evidence="1">Uncharacterized protein</fullName>
    </submittedName>
</protein>
<dbReference type="EMBL" id="LR798274">
    <property type="protein sequence ID" value="CAB5219119.1"/>
    <property type="molecule type" value="Genomic_DNA"/>
</dbReference>
<evidence type="ECO:0000313" key="1">
    <source>
        <dbReference type="EMBL" id="CAB5219119.1"/>
    </source>
</evidence>
<gene>
    <name evidence="1" type="ORF">UFOVP227_31</name>
</gene>
<name>A0A6J7WM04_9CAUD</name>
<reference evidence="1" key="1">
    <citation type="submission" date="2020-05" db="EMBL/GenBank/DDBJ databases">
        <authorList>
            <person name="Chiriac C."/>
            <person name="Salcher M."/>
            <person name="Ghai R."/>
            <person name="Kavagutti S V."/>
        </authorList>
    </citation>
    <scope>NUCLEOTIDE SEQUENCE</scope>
</reference>
<organism evidence="1">
    <name type="scientific">uncultured Caudovirales phage</name>
    <dbReference type="NCBI Taxonomy" id="2100421"/>
    <lineage>
        <taxon>Viruses</taxon>
        <taxon>Duplodnaviria</taxon>
        <taxon>Heunggongvirae</taxon>
        <taxon>Uroviricota</taxon>
        <taxon>Caudoviricetes</taxon>
        <taxon>Peduoviridae</taxon>
        <taxon>Maltschvirus</taxon>
        <taxon>Maltschvirus maltsch</taxon>
    </lineage>
</organism>
<proteinExistence type="predicted"/>
<sequence length="68" mass="7483">MATTYTVTCVECGADFVLALTYERRTNGVGEVYVSELKTCKHMFNKFGMTVSWKSPNDPITTVTAGPL</sequence>